<sequence length="69" mass="7651">MWLRCVRARVLSPIACLARHSEHNPVTQGELLISQERDVLGSAGFTRGQTLNDGWGLLRIGFCSTVQVE</sequence>
<keyword evidence="2" id="KW-1185">Reference proteome</keyword>
<comment type="caution">
    <text evidence="1">The sequence shown here is derived from an EMBL/GenBank/DDBJ whole genome shotgun (WGS) entry which is preliminary data.</text>
</comment>
<accession>A0A556U455</accession>
<organism evidence="1 2">
    <name type="scientific">Bagarius yarrelli</name>
    <name type="common">Goonch</name>
    <name type="synonym">Bagrus yarrelli</name>
    <dbReference type="NCBI Taxonomy" id="175774"/>
    <lineage>
        <taxon>Eukaryota</taxon>
        <taxon>Metazoa</taxon>
        <taxon>Chordata</taxon>
        <taxon>Craniata</taxon>
        <taxon>Vertebrata</taxon>
        <taxon>Euteleostomi</taxon>
        <taxon>Actinopterygii</taxon>
        <taxon>Neopterygii</taxon>
        <taxon>Teleostei</taxon>
        <taxon>Ostariophysi</taxon>
        <taxon>Siluriformes</taxon>
        <taxon>Sisoridae</taxon>
        <taxon>Sisorinae</taxon>
        <taxon>Bagarius</taxon>
    </lineage>
</organism>
<dbReference type="AlphaFoldDB" id="A0A556U455"/>
<proteinExistence type="predicted"/>
<reference evidence="1 2" key="1">
    <citation type="journal article" date="2019" name="Genome Biol. Evol.">
        <title>Whole-Genome Sequencing of the Giant Devil Catfish, Bagarius yarrelli.</title>
        <authorList>
            <person name="Jiang W."/>
            <person name="Lv Y."/>
            <person name="Cheng L."/>
            <person name="Yang K."/>
            <person name="Chao B."/>
            <person name="Wang X."/>
            <person name="Li Y."/>
            <person name="Pan X."/>
            <person name="You X."/>
            <person name="Zhang Y."/>
            <person name="Yang J."/>
            <person name="Li J."/>
            <person name="Zhang X."/>
            <person name="Liu S."/>
            <person name="Sun C."/>
            <person name="Yang J."/>
            <person name="Shi Q."/>
        </authorList>
    </citation>
    <scope>NUCLEOTIDE SEQUENCE [LARGE SCALE GENOMIC DNA]</scope>
    <source>
        <strain evidence="1">JWS20170419001</strain>
        <tissue evidence="1">Muscle</tissue>
    </source>
</reference>
<name>A0A556U455_BAGYA</name>
<dbReference type="Proteomes" id="UP000319801">
    <property type="component" value="Unassembled WGS sequence"/>
</dbReference>
<evidence type="ECO:0000313" key="2">
    <source>
        <dbReference type="Proteomes" id="UP000319801"/>
    </source>
</evidence>
<protein>
    <submittedName>
        <fullName evidence="1">Uncharacterized protein</fullName>
    </submittedName>
</protein>
<dbReference type="EMBL" id="VCAZ01000046">
    <property type="protein sequence ID" value="TSM52294.1"/>
    <property type="molecule type" value="Genomic_DNA"/>
</dbReference>
<gene>
    <name evidence="1" type="ORF">Baya_8056</name>
</gene>
<evidence type="ECO:0000313" key="1">
    <source>
        <dbReference type="EMBL" id="TSM52294.1"/>
    </source>
</evidence>